<dbReference type="EMBL" id="CP046600">
    <property type="protein sequence ID" value="QUR69598.1"/>
    <property type="molecule type" value="Genomic_DNA"/>
</dbReference>
<dbReference type="SMART" id="SM00357">
    <property type="entry name" value="CSP"/>
    <property type="match status" value="1"/>
</dbReference>
<evidence type="ECO:0000259" key="2">
    <source>
        <dbReference type="PROSITE" id="PS51857"/>
    </source>
</evidence>
<dbReference type="PANTHER" id="PTHR12962">
    <property type="entry name" value="CALCIUM-REGULATED HEAT STABLE PROTEIN CRHSP-24-RELATED"/>
    <property type="match status" value="1"/>
</dbReference>
<dbReference type="GO" id="GO:0043488">
    <property type="term" value="P:regulation of mRNA stability"/>
    <property type="evidence" value="ECO:0007669"/>
    <property type="project" value="TreeGrafter"/>
</dbReference>
<dbReference type="GO" id="GO:0003730">
    <property type="term" value="F:mRNA 3'-UTR binding"/>
    <property type="evidence" value="ECO:0007669"/>
    <property type="project" value="TreeGrafter"/>
</dbReference>
<dbReference type="KEGG" id="mspg:F6B93_04870"/>
<dbReference type="PANTHER" id="PTHR12962:SF1">
    <property type="entry name" value="COLD SHOCK DOMAIN-CONTAINING PROTEIN CG9705"/>
    <property type="match status" value="1"/>
</dbReference>
<dbReference type="AlphaFoldDB" id="A0A975PZB8"/>
<evidence type="ECO:0000313" key="3">
    <source>
        <dbReference type="EMBL" id="QUR69598.1"/>
    </source>
</evidence>
<gene>
    <name evidence="3" type="ORF">F6B93_04870</name>
</gene>
<dbReference type="PRINTS" id="PR00050">
    <property type="entry name" value="COLDSHOCK"/>
</dbReference>
<evidence type="ECO:0000313" key="4">
    <source>
        <dbReference type="Proteomes" id="UP000682202"/>
    </source>
</evidence>
<protein>
    <submittedName>
        <fullName evidence="3">Cold shock domain-containing protein</fullName>
    </submittedName>
</protein>
<evidence type="ECO:0000256" key="1">
    <source>
        <dbReference type="ARBA" id="ARBA00022553"/>
    </source>
</evidence>
<dbReference type="GO" id="GO:0005737">
    <property type="term" value="C:cytoplasm"/>
    <property type="evidence" value="ECO:0007669"/>
    <property type="project" value="TreeGrafter"/>
</dbReference>
<keyword evidence="1" id="KW-0597">Phosphoprotein</keyword>
<dbReference type="InterPro" id="IPR052069">
    <property type="entry name" value="Ca-reg_mRNA-binding_domain"/>
</dbReference>
<dbReference type="Proteomes" id="UP000682202">
    <property type="component" value="Chromosome"/>
</dbReference>
<keyword evidence="4" id="KW-1185">Reference proteome</keyword>
<dbReference type="CDD" id="cd04458">
    <property type="entry name" value="CSP_CDS"/>
    <property type="match status" value="1"/>
</dbReference>
<dbReference type="Gene3D" id="2.40.50.140">
    <property type="entry name" value="Nucleic acid-binding proteins"/>
    <property type="match status" value="1"/>
</dbReference>
<reference evidence="3" key="1">
    <citation type="submission" date="2019-12" db="EMBL/GenBank/DDBJ databases">
        <title>Mycobacterium spongiae sp. nov.</title>
        <authorList>
            <person name="Stinear T."/>
        </authorList>
    </citation>
    <scope>NUCLEOTIDE SEQUENCE</scope>
    <source>
        <strain evidence="3">FSD4b-SM</strain>
    </source>
</reference>
<dbReference type="Pfam" id="PF00313">
    <property type="entry name" value="CSD"/>
    <property type="match status" value="1"/>
</dbReference>
<dbReference type="InterPro" id="IPR002059">
    <property type="entry name" value="CSP_DNA-bd"/>
</dbReference>
<name>A0A975PZB8_9MYCO</name>
<dbReference type="InterPro" id="IPR011129">
    <property type="entry name" value="CSD"/>
</dbReference>
<dbReference type="PROSITE" id="PS51857">
    <property type="entry name" value="CSD_2"/>
    <property type="match status" value="1"/>
</dbReference>
<feature type="domain" description="CSD" evidence="2">
    <location>
        <begin position="14"/>
        <end position="78"/>
    </location>
</feature>
<organism evidence="3 4">
    <name type="scientific">Mycobacterium spongiae</name>
    <dbReference type="NCBI Taxonomy" id="886343"/>
    <lineage>
        <taxon>Bacteria</taxon>
        <taxon>Bacillati</taxon>
        <taxon>Actinomycetota</taxon>
        <taxon>Actinomycetes</taxon>
        <taxon>Mycobacteriales</taxon>
        <taxon>Mycobacteriaceae</taxon>
        <taxon>Mycobacterium</taxon>
    </lineage>
</organism>
<dbReference type="SUPFAM" id="SSF50249">
    <property type="entry name" value="Nucleic acid-binding proteins"/>
    <property type="match status" value="1"/>
</dbReference>
<accession>A0A975PZB8</accession>
<sequence length="150" mass="16676">MPLIAEIRSINVTRATGKIVRFDEVRGYGFITPDMGGDDVFLHANDLEMEKRQATRGARVSFGVEEGDRGKFATEVRLSTDTQPARTSNTLATDAGSPNDEYFDVFSTEEFAHVVTERLLKITPPLTSQQILAIRSNFEELARKHGLVDS</sequence>
<dbReference type="InterPro" id="IPR012340">
    <property type="entry name" value="NA-bd_OB-fold"/>
</dbReference>
<proteinExistence type="predicted"/>